<dbReference type="GO" id="GO:0046872">
    <property type="term" value="F:metal ion binding"/>
    <property type="evidence" value="ECO:0007669"/>
    <property type="project" value="UniProtKB-KW"/>
</dbReference>
<keyword evidence="4" id="KW-0560">Oxidoreductase</keyword>
<evidence type="ECO:0000256" key="4">
    <source>
        <dbReference type="ARBA" id="ARBA00023002"/>
    </source>
</evidence>
<evidence type="ECO:0000259" key="5">
    <source>
        <dbReference type="Pfam" id="PF00107"/>
    </source>
</evidence>
<reference evidence="6 7" key="1">
    <citation type="submission" date="2019-01" db="EMBL/GenBank/DDBJ databases">
        <title>Sequencing of cultivated peanut Arachis hypogaea provides insights into genome evolution and oil improvement.</title>
        <authorList>
            <person name="Chen X."/>
        </authorList>
    </citation>
    <scope>NUCLEOTIDE SEQUENCE [LARGE SCALE GENOMIC DNA]</scope>
    <source>
        <strain evidence="7">cv. Fuhuasheng</strain>
        <tissue evidence="6">Leaves</tissue>
    </source>
</reference>
<dbReference type="InterPro" id="IPR047109">
    <property type="entry name" value="CAD-like"/>
</dbReference>
<evidence type="ECO:0000313" key="7">
    <source>
        <dbReference type="Proteomes" id="UP000289738"/>
    </source>
</evidence>
<gene>
    <name evidence="6" type="ORF">Ahy_B10g103454</name>
</gene>
<keyword evidence="3" id="KW-0862">Zinc</keyword>
<dbReference type="AlphaFoldDB" id="A0A444X3Y1"/>
<evidence type="ECO:0000313" key="6">
    <source>
        <dbReference type="EMBL" id="RYQ84292.1"/>
    </source>
</evidence>
<dbReference type="Gene3D" id="3.40.50.720">
    <property type="entry name" value="NAD(P)-binding Rossmann-like Domain"/>
    <property type="match status" value="1"/>
</dbReference>
<comment type="similarity">
    <text evidence="1">Belongs to the zinc-containing alcohol dehydrogenase family.</text>
</comment>
<dbReference type="InterPro" id="IPR013149">
    <property type="entry name" value="ADH-like_C"/>
</dbReference>
<organism evidence="6 7">
    <name type="scientific">Arachis hypogaea</name>
    <name type="common">Peanut</name>
    <dbReference type="NCBI Taxonomy" id="3818"/>
    <lineage>
        <taxon>Eukaryota</taxon>
        <taxon>Viridiplantae</taxon>
        <taxon>Streptophyta</taxon>
        <taxon>Embryophyta</taxon>
        <taxon>Tracheophyta</taxon>
        <taxon>Spermatophyta</taxon>
        <taxon>Magnoliopsida</taxon>
        <taxon>eudicotyledons</taxon>
        <taxon>Gunneridae</taxon>
        <taxon>Pentapetalae</taxon>
        <taxon>rosids</taxon>
        <taxon>fabids</taxon>
        <taxon>Fabales</taxon>
        <taxon>Fabaceae</taxon>
        <taxon>Papilionoideae</taxon>
        <taxon>50 kb inversion clade</taxon>
        <taxon>dalbergioids sensu lato</taxon>
        <taxon>Dalbergieae</taxon>
        <taxon>Pterocarpus clade</taxon>
        <taxon>Arachis</taxon>
    </lineage>
</organism>
<evidence type="ECO:0000256" key="3">
    <source>
        <dbReference type="ARBA" id="ARBA00022833"/>
    </source>
</evidence>
<keyword evidence="2" id="KW-0479">Metal-binding</keyword>
<evidence type="ECO:0000256" key="1">
    <source>
        <dbReference type="ARBA" id="ARBA00008072"/>
    </source>
</evidence>
<dbReference type="EMBL" id="SDMP01000020">
    <property type="protein sequence ID" value="RYQ84292.1"/>
    <property type="molecule type" value="Genomic_DNA"/>
</dbReference>
<keyword evidence="7" id="KW-1185">Reference proteome</keyword>
<comment type="caution">
    <text evidence="6">The sequence shown here is derived from an EMBL/GenBank/DDBJ whole genome shotgun (WGS) entry which is preliminary data.</text>
</comment>
<dbReference type="FunFam" id="3.40.50.720:FF:001451">
    <property type="entry name" value="Putative cinnamyl alcohol dehydrogenase 6"/>
    <property type="match status" value="1"/>
</dbReference>
<protein>
    <recommendedName>
        <fullName evidence="5">Alcohol dehydrogenase-like C-terminal domain-containing protein</fullName>
    </recommendedName>
</protein>
<name>A0A444X3Y1_ARAHY</name>
<dbReference type="SUPFAM" id="SSF51735">
    <property type="entry name" value="NAD(P)-binding Rossmann-fold domains"/>
    <property type="match status" value="2"/>
</dbReference>
<accession>A0A444X3Y1</accession>
<dbReference type="Proteomes" id="UP000289738">
    <property type="component" value="Chromosome B10"/>
</dbReference>
<dbReference type="STRING" id="3818.A0A444X3Y1"/>
<dbReference type="GO" id="GO:0016616">
    <property type="term" value="F:oxidoreductase activity, acting on the CH-OH group of donors, NAD or NADP as acceptor"/>
    <property type="evidence" value="ECO:0007669"/>
    <property type="project" value="InterPro"/>
</dbReference>
<evidence type="ECO:0000256" key="2">
    <source>
        <dbReference type="ARBA" id="ARBA00022723"/>
    </source>
</evidence>
<proteinExistence type="inferred from homology"/>
<sequence>MPEHKWVVGWSLASYIEPQPSKDFIQTQGTALVVLARLVAVLKLVEKNLADHKFLFLGAGEAAMYSLDGIVDSVSAVHPLAPLLALLKPNGKLVMVGLPENPLELPMFSLCTGRKMIAGSSIGGMKETQEIIDFATKHNVKPEIEVIAMDYVNTVMECLAKADVKYRFVIDI</sequence>
<feature type="domain" description="Alcohol dehydrogenase-like C-terminal" evidence="5">
    <location>
        <begin position="66"/>
        <end position="136"/>
    </location>
</feature>
<dbReference type="Pfam" id="PF00107">
    <property type="entry name" value="ADH_zinc_N"/>
    <property type="match status" value="1"/>
</dbReference>
<dbReference type="PANTHER" id="PTHR42683">
    <property type="entry name" value="ALDEHYDE REDUCTASE"/>
    <property type="match status" value="1"/>
</dbReference>
<dbReference type="InterPro" id="IPR036291">
    <property type="entry name" value="NAD(P)-bd_dom_sf"/>
</dbReference>
<dbReference type="Gene3D" id="3.90.180.10">
    <property type="entry name" value="Medium-chain alcohol dehydrogenases, catalytic domain"/>
    <property type="match status" value="1"/>
</dbReference>